<evidence type="ECO:0000313" key="4">
    <source>
        <dbReference type="Proteomes" id="UP000066986"/>
    </source>
</evidence>
<dbReference type="Gene3D" id="3.30.420.10">
    <property type="entry name" value="Ribonuclease H-like superfamily/Ribonuclease H"/>
    <property type="match status" value="1"/>
</dbReference>
<dbReference type="RefSeq" id="WP_060779417.1">
    <property type="nucleotide sequence ID" value="NZ_CP014164.1"/>
</dbReference>
<dbReference type="NCBIfam" id="NF033516">
    <property type="entry name" value="transpos_IS3"/>
    <property type="match status" value="1"/>
</dbReference>
<dbReference type="GeneID" id="32030982"/>
<name>A0AAU8U5Q7_9LACT</name>
<dbReference type="GO" id="GO:0015074">
    <property type="term" value="P:DNA integration"/>
    <property type="evidence" value="ECO:0007669"/>
    <property type="project" value="InterPro"/>
</dbReference>
<dbReference type="PROSITE" id="PS50994">
    <property type="entry name" value="INTEGRASE"/>
    <property type="match status" value="1"/>
</dbReference>
<feature type="domain" description="Integrase catalytic" evidence="2">
    <location>
        <begin position="105"/>
        <end position="277"/>
    </location>
</feature>
<evidence type="ECO:0000313" key="3">
    <source>
        <dbReference type="EMBL" id="AMC01967.1"/>
    </source>
</evidence>
<protein>
    <recommendedName>
        <fullName evidence="2">Integrase catalytic domain-containing protein</fullName>
    </recommendedName>
</protein>
<dbReference type="SUPFAM" id="SSF53098">
    <property type="entry name" value="Ribonuclease H-like"/>
    <property type="match status" value="1"/>
</dbReference>
<dbReference type="Pfam" id="PF00665">
    <property type="entry name" value="rve"/>
    <property type="match status" value="1"/>
</dbReference>
<gene>
    <name evidence="3" type="ORF">AWM76_08635</name>
</gene>
<dbReference type="AlphaFoldDB" id="A0AAU8U5Q7"/>
<organism evidence="3 4">
    <name type="scientific">Aerococcus viridans</name>
    <dbReference type="NCBI Taxonomy" id="1377"/>
    <lineage>
        <taxon>Bacteria</taxon>
        <taxon>Bacillati</taxon>
        <taxon>Bacillota</taxon>
        <taxon>Bacilli</taxon>
        <taxon>Lactobacillales</taxon>
        <taxon>Aerococcaceae</taxon>
        <taxon>Aerococcus</taxon>
    </lineage>
</organism>
<dbReference type="KEGG" id="avs:AWM76_08635"/>
<dbReference type="InterPro" id="IPR036397">
    <property type="entry name" value="RNaseH_sf"/>
</dbReference>
<accession>A0AAU8U5Q7</accession>
<dbReference type="GO" id="GO:0003676">
    <property type="term" value="F:nucleic acid binding"/>
    <property type="evidence" value="ECO:0007669"/>
    <property type="project" value="InterPro"/>
</dbReference>
<reference evidence="4" key="2">
    <citation type="submission" date="2016-01" db="EMBL/GenBank/DDBJ databases">
        <title>Six Aerococcus type strain genome sequencing and assembly using PacBio and Illumina Hiseq.</title>
        <authorList>
            <person name="Carkaci D."/>
            <person name="Dargis R."/>
            <person name="Nielsen X.C."/>
            <person name="Skovgaard O."/>
            <person name="Fuursted K."/>
            <person name="Christensen J.J."/>
        </authorList>
    </citation>
    <scope>NUCLEOTIDE SEQUENCE [LARGE SCALE GENOMIC DNA]</scope>
    <source>
        <strain evidence="4">CCUG4311</strain>
    </source>
</reference>
<dbReference type="EMBL" id="CP014164">
    <property type="protein sequence ID" value="AMC01967.1"/>
    <property type="molecule type" value="Genomic_DNA"/>
</dbReference>
<dbReference type="Pfam" id="PF13333">
    <property type="entry name" value="rve_2"/>
    <property type="match status" value="1"/>
</dbReference>
<dbReference type="InterPro" id="IPR012337">
    <property type="entry name" value="RNaseH-like_sf"/>
</dbReference>
<proteinExistence type="predicted"/>
<reference evidence="3 4" key="1">
    <citation type="journal article" date="2016" name="Genome Announc.">
        <title>Complete Genome Sequences of Aerococcus christensenii CCUG 28831T, Aerococcus sanguinicola CCUG 43001T, Aerococcus urinae CCUG 36881T, Aerococcus urinaeequi CCUG 28094T, Aerococcus urinaehominis CCUG 42038 BT, and Aerococcus viridans CCUG 4311T.</title>
        <authorList>
            <person name="Carkaci D."/>
            <person name="Dargis R."/>
            <person name="Nielsen X.C."/>
            <person name="Skovgaard O."/>
            <person name="Fuursted K."/>
            <person name="Christensen J.J."/>
        </authorList>
    </citation>
    <scope>NUCLEOTIDE SEQUENCE [LARGE SCALE GENOMIC DNA]</scope>
    <source>
        <strain evidence="3 4">CCUG4311</strain>
    </source>
</reference>
<dbReference type="PANTHER" id="PTHR46889">
    <property type="entry name" value="TRANSPOSASE INSF FOR INSERTION SEQUENCE IS3B-RELATED"/>
    <property type="match status" value="1"/>
</dbReference>
<dbReference type="InterPro" id="IPR001584">
    <property type="entry name" value="Integrase_cat-core"/>
</dbReference>
<dbReference type="InterPro" id="IPR048020">
    <property type="entry name" value="Transpos_IS3"/>
</dbReference>
<dbReference type="Proteomes" id="UP000066986">
    <property type="component" value="Chromosome"/>
</dbReference>
<dbReference type="InterPro" id="IPR050900">
    <property type="entry name" value="Transposase_IS3/IS150/IS904"/>
</dbReference>
<evidence type="ECO:0000256" key="1">
    <source>
        <dbReference type="ARBA" id="ARBA00002286"/>
    </source>
</evidence>
<dbReference type="PANTHER" id="PTHR46889:SF4">
    <property type="entry name" value="TRANSPOSASE INSO FOR INSERTION SEQUENCE ELEMENT IS911B-RELATED"/>
    <property type="match status" value="1"/>
</dbReference>
<comment type="function">
    <text evidence="1">Involved in the transposition of the insertion sequence.</text>
</comment>
<evidence type="ECO:0000259" key="2">
    <source>
        <dbReference type="PROSITE" id="PS50994"/>
    </source>
</evidence>
<dbReference type="InterPro" id="IPR025948">
    <property type="entry name" value="HTH-like_dom"/>
</dbReference>
<dbReference type="Pfam" id="PF13276">
    <property type="entry name" value="HTH_21"/>
    <property type="match status" value="1"/>
</dbReference>
<sequence length="283" mass="33797">MFLLVYTPYLFCPTQCNLSTKRPDKDKVYKDALLELREKNKDYGYKRLTPELKKLGYHINRKKVLRLMRELGILVTAFSHKSRKYKSYKGTVGKVASNRLKRRFNTSVPHQKITTDTTEFKYYYIDQLGNTQTGRLYLDPYMDLFNSEIISFQITKRPNGESMMEALKAAIERTDDCIFRRTFHSDQGWAYQMKRYSKTLKDNGIFQSMSRKENCYDNSPMENFFSILKQEMYYGQTYHSFEELAESITKYINYYNEERIKEKLGWLSPVQYRSQYTNSIVFS</sequence>